<dbReference type="KEGG" id="sur:STAUR_2439"/>
<evidence type="ECO:0000313" key="2">
    <source>
        <dbReference type="Proteomes" id="UP000001351"/>
    </source>
</evidence>
<dbReference type="HOGENOM" id="CLU_990121_0_0_7"/>
<proteinExistence type="predicted"/>
<protein>
    <submittedName>
        <fullName evidence="1">Uncharacterized protein</fullName>
    </submittedName>
</protein>
<evidence type="ECO:0000313" key="1">
    <source>
        <dbReference type="EMBL" id="ADO70243.1"/>
    </source>
</evidence>
<dbReference type="AlphaFoldDB" id="E3FGA8"/>
<gene>
    <name evidence="1" type="ordered locus">STAUR_2439</name>
</gene>
<organism evidence="1 2">
    <name type="scientific">Stigmatella aurantiaca (strain DW4/3-1)</name>
    <dbReference type="NCBI Taxonomy" id="378806"/>
    <lineage>
        <taxon>Bacteria</taxon>
        <taxon>Pseudomonadati</taxon>
        <taxon>Myxococcota</taxon>
        <taxon>Myxococcia</taxon>
        <taxon>Myxococcales</taxon>
        <taxon>Cystobacterineae</taxon>
        <taxon>Archangiaceae</taxon>
        <taxon>Stigmatella</taxon>
    </lineage>
</organism>
<reference evidence="1 2" key="1">
    <citation type="journal article" date="2011" name="Mol. Biol. Evol.">
        <title>Comparative genomic analysis of fruiting body formation in Myxococcales.</title>
        <authorList>
            <person name="Huntley S."/>
            <person name="Hamann N."/>
            <person name="Wegener-Feldbrugge S."/>
            <person name="Treuner-Lange A."/>
            <person name="Kube M."/>
            <person name="Reinhardt R."/>
            <person name="Klages S."/>
            <person name="Muller R."/>
            <person name="Ronning C.M."/>
            <person name="Nierman W.C."/>
            <person name="Sogaard-Andersen L."/>
        </authorList>
    </citation>
    <scope>NUCLEOTIDE SEQUENCE [LARGE SCALE GENOMIC DNA]</scope>
    <source>
        <strain evidence="1 2">DW4/3-1</strain>
    </source>
</reference>
<dbReference type="eggNOG" id="ENOG50337B7">
    <property type="taxonomic scope" value="Bacteria"/>
</dbReference>
<sequence length="281" mass="29875">MTTILLDAFDVDRARAMVLAPNGLGRLERAAVDGATLGGIFELACTYVAWRQTHPAAARLAEKWAAPSEIASETLARLAGAHPRPSTERIGVEIAPIECAEDLIGSHGTALQQRFKHMLTTNGFPLPLAQALTGAFAEMADNIVQHSGNEEGKPAPGIWGYHVEQQWVSFAVADIGRGVLKSLRTNSRHAHVQDGASALEAAVTNGATRRTNQASGGGFSTLHRALANLNGILRFRSDTACLVLDGCSNERKATTTNSSDLHGLQLSVICALRPPFGARKL</sequence>
<dbReference type="EMBL" id="CP002271">
    <property type="protein sequence ID" value="ADO70243.1"/>
    <property type="molecule type" value="Genomic_DNA"/>
</dbReference>
<keyword evidence="2" id="KW-1185">Reference proteome</keyword>
<name>E3FGA8_STIAD</name>
<dbReference type="Proteomes" id="UP000001351">
    <property type="component" value="Chromosome"/>
</dbReference>
<dbReference type="STRING" id="378806.STAUR_2439"/>
<accession>E3FGA8</accession>